<reference evidence="3" key="1">
    <citation type="submission" date="2016-05" db="EMBL/GenBank/DDBJ databases">
        <title>Comparative genomics of biotechnologically important yeasts.</title>
        <authorList>
            <consortium name="DOE Joint Genome Institute"/>
            <person name="Riley R."/>
            <person name="Haridas S."/>
            <person name="Wolfe K.H."/>
            <person name="Lopes M.R."/>
            <person name="Hittinger C.T."/>
            <person name="Goker M."/>
            <person name="Salamov A."/>
            <person name="Wisecaver J."/>
            <person name="Long T.M."/>
            <person name="Aerts A.L."/>
            <person name="Barry K."/>
            <person name="Choi C."/>
            <person name="Clum A."/>
            <person name="Coughlan A.Y."/>
            <person name="Deshpande S."/>
            <person name="Douglass A.P."/>
            <person name="Hanson S.J."/>
            <person name="Klenk H.-P."/>
            <person name="Labutti K."/>
            <person name="Lapidus A."/>
            <person name="Lindquist E."/>
            <person name="Lipzen A."/>
            <person name="Meier-Kolthoff J.P."/>
            <person name="Ohm R.A."/>
            <person name="Otillar R.P."/>
            <person name="Pangilinan J."/>
            <person name="Peng Y."/>
            <person name="Rokas A."/>
            <person name="Rosa C.A."/>
            <person name="Scheuner C."/>
            <person name="Sibirny A.A."/>
            <person name="Slot J.C."/>
            <person name="Stielow J.B."/>
            <person name="Sun H."/>
            <person name="Kurtzman C.P."/>
            <person name="Blackwell M."/>
            <person name="Grigoriev I.V."/>
            <person name="Jeffries T.W."/>
        </authorList>
    </citation>
    <scope>NUCLEOTIDE SEQUENCE [LARGE SCALE GENOMIC DNA]</scope>
    <source>
        <strain evidence="3">NRRL Y-12698</strain>
    </source>
</reference>
<dbReference type="OrthoDB" id="5364312at2759"/>
<dbReference type="EMBL" id="KV454433">
    <property type="protein sequence ID" value="ODQ79010.1"/>
    <property type="molecule type" value="Genomic_DNA"/>
</dbReference>
<dbReference type="Proteomes" id="UP000094336">
    <property type="component" value="Unassembled WGS sequence"/>
</dbReference>
<protein>
    <submittedName>
        <fullName evidence="2">Uncharacterized protein</fullName>
    </submittedName>
</protein>
<evidence type="ECO:0000313" key="2">
    <source>
        <dbReference type="EMBL" id="ODQ79010.1"/>
    </source>
</evidence>
<feature type="region of interest" description="Disordered" evidence="1">
    <location>
        <begin position="283"/>
        <end position="305"/>
    </location>
</feature>
<organism evidence="2 3">
    <name type="scientific">Babjeviella inositovora NRRL Y-12698</name>
    <dbReference type="NCBI Taxonomy" id="984486"/>
    <lineage>
        <taxon>Eukaryota</taxon>
        <taxon>Fungi</taxon>
        <taxon>Dikarya</taxon>
        <taxon>Ascomycota</taxon>
        <taxon>Saccharomycotina</taxon>
        <taxon>Pichiomycetes</taxon>
        <taxon>Serinales incertae sedis</taxon>
        <taxon>Babjeviella</taxon>
    </lineage>
</organism>
<proteinExistence type="predicted"/>
<dbReference type="AlphaFoldDB" id="A0A1E3QMZ5"/>
<evidence type="ECO:0000313" key="3">
    <source>
        <dbReference type="Proteomes" id="UP000094336"/>
    </source>
</evidence>
<dbReference type="RefSeq" id="XP_018984338.1">
    <property type="nucleotide sequence ID" value="XM_019130522.1"/>
</dbReference>
<sequence>MSNTEPKRRLSFFSFHKKPEEPQTHINHGLASPSLMASAEPDEEFDSEFMFAESSPSSMIFERSVQDHSLPMQLNMSALQCTKCQQERRGSEEPADPSRSPTHQACGHRSCSFVNHTLSSTQDYIPPVLDATASILGSGTSDLDNVEMIYAPRRSSVMSLNHALGRTNSVSRIATNTETDDASSQINQSKSTLSFMSYNDMLENDALARRPSLSFSTSASNLHAVSPPFVGIRAASRTNSFSNRSASGNSNFLRKQSVTASGLQASLLSQQLRLNNKKKFMLSPETSDSENGIVPDDDEPVSFSPRRPARLERSASNISGAHSIASFTGEEEGERCSVGELLRRNTNEVYA</sequence>
<keyword evidence="3" id="KW-1185">Reference proteome</keyword>
<gene>
    <name evidence="2" type="ORF">BABINDRAFT_167558</name>
</gene>
<feature type="region of interest" description="Disordered" evidence="1">
    <location>
        <begin position="84"/>
        <end position="106"/>
    </location>
</feature>
<evidence type="ECO:0000256" key="1">
    <source>
        <dbReference type="SAM" id="MobiDB-lite"/>
    </source>
</evidence>
<dbReference type="GeneID" id="30148375"/>
<accession>A0A1E3QMZ5</accession>
<name>A0A1E3QMZ5_9ASCO</name>